<name>A0A6A3K4M3_9STRA</name>
<protein>
    <submittedName>
        <fullName evidence="2">Uncharacterized protein</fullName>
    </submittedName>
</protein>
<evidence type="ECO:0000313" key="5">
    <source>
        <dbReference type="Proteomes" id="UP000434957"/>
    </source>
</evidence>
<evidence type="ECO:0000313" key="1">
    <source>
        <dbReference type="EMBL" id="KAE8995930.1"/>
    </source>
</evidence>
<evidence type="ECO:0000313" key="4">
    <source>
        <dbReference type="Proteomes" id="UP000429607"/>
    </source>
</evidence>
<dbReference type="Proteomes" id="UP000435112">
    <property type="component" value="Unassembled WGS sequence"/>
</dbReference>
<evidence type="ECO:0000313" key="3">
    <source>
        <dbReference type="EMBL" id="KAE9313921.1"/>
    </source>
</evidence>
<dbReference type="AlphaFoldDB" id="A0A6A3K4M3"/>
<reference evidence="4 6" key="1">
    <citation type="submission" date="2018-09" db="EMBL/GenBank/DDBJ databases">
        <title>Genomic investigation of the strawberry pathogen Phytophthora fragariae indicates pathogenicity is determined by transcriptional variation in three key races.</title>
        <authorList>
            <person name="Adams T.M."/>
            <person name="Armitage A.D."/>
            <person name="Sobczyk M.K."/>
            <person name="Bates H.J."/>
            <person name="Dunwell J.M."/>
            <person name="Nellist C.F."/>
            <person name="Harrison R.J."/>
        </authorList>
    </citation>
    <scope>NUCLEOTIDE SEQUENCE [LARGE SCALE GENOMIC DNA]</scope>
    <source>
        <strain evidence="2 4">SCRP249</strain>
        <strain evidence="1 6">SCRP324</strain>
        <strain evidence="3 5">SCRP333</strain>
    </source>
</reference>
<dbReference type="OrthoDB" id="124038at2759"/>
<dbReference type="EMBL" id="QXFT01001628">
    <property type="protein sequence ID" value="KAE9313921.1"/>
    <property type="molecule type" value="Genomic_DNA"/>
</dbReference>
<dbReference type="EMBL" id="QXFU01001764">
    <property type="protein sequence ID" value="KAE8995930.1"/>
    <property type="molecule type" value="Genomic_DNA"/>
</dbReference>
<comment type="caution">
    <text evidence="2">The sequence shown here is derived from an EMBL/GenBank/DDBJ whole genome shotgun (WGS) entry which is preliminary data.</text>
</comment>
<evidence type="ECO:0000313" key="2">
    <source>
        <dbReference type="EMBL" id="KAE9000508.1"/>
    </source>
</evidence>
<evidence type="ECO:0000313" key="6">
    <source>
        <dbReference type="Proteomes" id="UP000435112"/>
    </source>
</evidence>
<gene>
    <name evidence="2" type="ORF">PR001_g18773</name>
    <name evidence="1" type="ORF">PR002_g19475</name>
    <name evidence="3" type="ORF">PR003_g19378</name>
</gene>
<organism evidence="2 4">
    <name type="scientific">Phytophthora rubi</name>
    <dbReference type="NCBI Taxonomy" id="129364"/>
    <lineage>
        <taxon>Eukaryota</taxon>
        <taxon>Sar</taxon>
        <taxon>Stramenopiles</taxon>
        <taxon>Oomycota</taxon>
        <taxon>Peronosporomycetes</taxon>
        <taxon>Peronosporales</taxon>
        <taxon>Peronosporaceae</taxon>
        <taxon>Phytophthora</taxon>
    </lineage>
</organism>
<dbReference type="Proteomes" id="UP000434957">
    <property type="component" value="Unassembled WGS sequence"/>
</dbReference>
<sequence>MKTCRGIARSTGVRCKRTFPLNELGYCGDHAKQASSSNENRWLAEKRAQRVTSTCRGFHGDGKPCDLETDLGFYGFCVRHRLQGPPQCIAIVRHEDRRCHQTVGVNAQGFCVSHGPGDLRTPRCQGRFFKTRMPCTNNAKRNYNFCCSAHDPSLVYISPKTLDPVRFHLRNRVLDEVVKLYNGRDIYHLDSLDLQPRYALHLDHIGEKQCFTTSLSCLELRPDDRLLAQDVLRESVVNEVENLALTRADTNRIKGAAVWKFLDDSRTGHRDGKTFTAYLIEASCDGKTIKRDVTRRITRAMGSALKKSWQKLHNEGETPVLETLAINLQQLYVDMELRQRRSS</sequence>
<accession>A0A6A3K4M3</accession>
<dbReference type="EMBL" id="QXFV01001682">
    <property type="protein sequence ID" value="KAE9000508.1"/>
    <property type="molecule type" value="Genomic_DNA"/>
</dbReference>
<keyword evidence="5" id="KW-1185">Reference proteome</keyword>
<proteinExistence type="predicted"/>
<dbReference type="Proteomes" id="UP000429607">
    <property type="component" value="Unassembled WGS sequence"/>
</dbReference>